<evidence type="ECO:0000256" key="6">
    <source>
        <dbReference type="SAM" id="MobiDB-lite"/>
    </source>
</evidence>
<sequence length="433" mass="47425">MADQTQVQDGQEQKSDSSSQNSSGDQGENQPQNNQENKEKSSPDPAKKRRNLVLGIVVVVVLLVGACLWWLHSRTYETTDDAQIDGHLHPLSSRVDGTVLAVGAEDNQKVNAGDLLVQLDPKDYQVALDQAQASFEGANAQTATQRPNVPITQSSNTNTFETANASVANAEATVLAAQQDEKSTAAQLRQSQANNEKAQTDLQRYTRLLQKQEVAQSDYDQYLTTARAQAASVDQQEAALRSSTQKVAEAEAQLEQQQSRLRQAVRDAPRQLQIRKATVESQQASANSAKAQAETARLRLSYTRIYAPVSGIVTQRSAEVGEQITTGQQLLVIVQVDNLWVTANFRETQLKKIRPGQKVRIEVDSLGRDFDGYVEAMPAASGDRTSVLPPENATGNFVKIVQRLPVRIRFAANQAGLDLLRPGMSVEPKVDLR</sequence>
<evidence type="ECO:0000256" key="5">
    <source>
        <dbReference type="SAM" id="Coils"/>
    </source>
</evidence>
<keyword evidence="5" id="KW-0175">Coiled coil</keyword>
<evidence type="ECO:0000313" key="12">
    <source>
        <dbReference type="Proteomes" id="UP000253606"/>
    </source>
</evidence>
<evidence type="ECO:0000256" key="4">
    <source>
        <dbReference type="ARBA" id="ARBA00023136"/>
    </source>
</evidence>
<feature type="region of interest" description="Disordered" evidence="6">
    <location>
        <begin position="1"/>
        <end position="46"/>
    </location>
</feature>
<dbReference type="InterPro" id="IPR058634">
    <property type="entry name" value="AaeA-lik-b-barrel"/>
</dbReference>
<feature type="coiled-coil region" evidence="5">
    <location>
        <begin position="188"/>
        <end position="294"/>
    </location>
</feature>
<keyword evidence="2 7" id="KW-0812">Transmembrane</keyword>
<dbReference type="Gene3D" id="2.40.30.170">
    <property type="match status" value="1"/>
</dbReference>
<evidence type="ECO:0000259" key="8">
    <source>
        <dbReference type="Pfam" id="PF25876"/>
    </source>
</evidence>
<dbReference type="PRINTS" id="PR01490">
    <property type="entry name" value="RTXTOXIND"/>
</dbReference>
<feature type="compositionally biased region" description="Basic and acidic residues" evidence="6">
    <location>
        <begin position="36"/>
        <end position="46"/>
    </location>
</feature>
<comment type="subcellular location">
    <subcellularLocation>
        <location evidence="1">Membrane</location>
        <topology evidence="1">Single-pass membrane protein</topology>
    </subcellularLocation>
</comment>
<dbReference type="InterPro" id="IPR058625">
    <property type="entry name" value="MdtA-like_BSH"/>
</dbReference>
<accession>A0A2Z5FZN3</accession>
<feature type="transmembrane region" description="Helical" evidence="7">
    <location>
        <begin position="52"/>
        <end position="71"/>
    </location>
</feature>
<keyword evidence="4 7" id="KW-0472">Membrane</keyword>
<evidence type="ECO:0000256" key="3">
    <source>
        <dbReference type="ARBA" id="ARBA00022989"/>
    </source>
</evidence>
<proteinExistence type="predicted"/>
<evidence type="ECO:0000256" key="7">
    <source>
        <dbReference type="SAM" id="Phobius"/>
    </source>
</evidence>
<feature type="domain" description="p-hydroxybenzoic acid efflux pump subunit AaeA-like beta-barrel" evidence="10">
    <location>
        <begin position="339"/>
        <end position="418"/>
    </location>
</feature>
<dbReference type="Proteomes" id="UP000253606">
    <property type="component" value="Chromosome"/>
</dbReference>
<organism evidence="11 12">
    <name type="scientific">Acidisarcina polymorpha</name>
    <dbReference type="NCBI Taxonomy" id="2211140"/>
    <lineage>
        <taxon>Bacteria</taxon>
        <taxon>Pseudomonadati</taxon>
        <taxon>Acidobacteriota</taxon>
        <taxon>Terriglobia</taxon>
        <taxon>Terriglobales</taxon>
        <taxon>Acidobacteriaceae</taxon>
        <taxon>Acidisarcina</taxon>
    </lineage>
</organism>
<dbReference type="GO" id="GO:0016020">
    <property type="term" value="C:membrane"/>
    <property type="evidence" value="ECO:0007669"/>
    <property type="project" value="UniProtKB-SubCell"/>
</dbReference>
<dbReference type="Pfam" id="PF25876">
    <property type="entry name" value="HH_MFP_RND"/>
    <property type="match status" value="1"/>
</dbReference>
<evidence type="ECO:0000256" key="1">
    <source>
        <dbReference type="ARBA" id="ARBA00004167"/>
    </source>
</evidence>
<feature type="compositionally biased region" description="Low complexity" evidence="6">
    <location>
        <begin position="16"/>
        <end position="35"/>
    </location>
</feature>
<dbReference type="PANTHER" id="PTHR30386:SF26">
    <property type="entry name" value="TRANSPORT PROTEIN COMB"/>
    <property type="match status" value="1"/>
</dbReference>
<dbReference type="Pfam" id="PF25917">
    <property type="entry name" value="BSH_RND"/>
    <property type="match status" value="1"/>
</dbReference>
<evidence type="ECO:0000259" key="9">
    <source>
        <dbReference type="Pfam" id="PF25917"/>
    </source>
</evidence>
<dbReference type="SUPFAM" id="SSF111369">
    <property type="entry name" value="HlyD-like secretion proteins"/>
    <property type="match status" value="2"/>
</dbReference>
<dbReference type="Gene3D" id="2.40.50.100">
    <property type="match status" value="1"/>
</dbReference>
<dbReference type="InterPro" id="IPR058624">
    <property type="entry name" value="MdtA-like_HH"/>
</dbReference>
<name>A0A2Z5FZN3_9BACT</name>
<keyword evidence="12" id="KW-1185">Reference proteome</keyword>
<dbReference type="Gene3D" id="1.10.287.470">
    <property type="entry name" value="Helix hairpin bin"/>
    <property type="match status" value="1"/>
</dbReference>
<reference evidence="11 12" key="1">
    <citation type="journal article" date="2018" name="Front. Microbiol.">
        <title>Hydrolytic Capabilities as a Key to Environmental Success: Chitinolytic and Cellulolytic Acidobacteria From Acidic Sub-arctic Soils and Boreal Peatlands.</title>
        <authorList>
            <person name="Belova S.E."/>
            <person name="Ravin N.V."/>
            <person name="Pankratov T.A."/>
            <person name="Rakitin A.L."/>
            <person name="Ivanova A.A."/>
            <person name="Beletsky A.V."/>
            <person name="Mardanov A.V."/>
            <person name="Sinninghe Damste J.S."/>
            <person name="Dedysh S.N."/>
        </authorList>
    </citation>
    <scope>NUCLEOTIDE SEQUENCE [LARGE SCALE GENOMIC DNA]</scope>
    <source>
        <strain evidence="11 12">SBC82</strain>
    </source>
</reference>
<evidence type="ECO:0000256" key="2">
    <source>
        <dbReference type="ARBA" id="ARBA00022692"/>
    </source>
</evidence>
<dbReference type="EMBL" id="CP030840">
    <property type="protein sequence ID" value="AXC12383.1"/>
    <property type="molecule type" value="Genomic_DNA"/>
</dbReference>
<feature type="domain" description="Multidrug resistance protein MdtA-like alpha-helical hairpin" evidence="8">
    <location>
        <begin position="182"/>
        <end position="243"/>
    </location>
</feature>
<dbReference type="KEGG" id="abas:ACPOL_3086"/>
<dbReference type="RefSeq" id="WP_114207610.1">
    <property type="nucleotide sequence ID" value="NZ_CP030840.1"/>
</dbReference>
<dbReference type="AlphaFoldDB" id="A0A2Z5FZN3"/>
<evidence type="ECO:0000313" key="11">
    <source>
        <dbReference type="EMBL" id="AXC12383.1"/>
    </source>
</evidence>
<feature type="domain" description="Multidrug resistance protein MdtA-like barrel-sandwich hybrid" evidence="9">
    <location>
        <begin position="92"/>
        <end position="334"/>
    </location>
</feature>
<protein>
    <submittedName>
        <fullName evidence="11">Membrane fusion component of tripartite multidrug resistance system</fullName>
    </submittedName>
</protein>
<dbReference type="PANTHER" id="PTHR30386">
    <property type="entry name" value="MEMBRANE FUSION SUBUNIT OF EMRAB-TOLC MULTIDRUG EFFLUX PUMP"/>
    <property type="match status" value="1"/>
</dbReference>
<dbReference type="OrthoDB" id="9811754at2"/>
<gene>
    <name evidence="11" type="ORF">ACPOL_3086</name>
</gene>
<dbReference type="InterPro" id="IPR050739">
    <property type="entry name" value="MFP"/>
</dbReference>
<evidence type="ECO:0000259" key="10">
    <source>
        <dbReference type="Pfam" id="PF25963"/>
    </source>
</evidence>
<feature type="compositionally biased region" description="Polar residues" evidence="6">
    <location>
        <begin position="1"/>
        <end position="10"/>
    </location>
</feature>
<keyword evidence="3 7" id="KW-1133">Transmembrane helix</keyword>
<dbReference type="Pfam" id="PF25963">
    <property type="entry name" value="Beta-barrel_AAEA"/>
    <property type="match status" value="1"/>
</dbReference>